<dbReference type="AlphaFoldDB" id="A0A6J6BYF2"/>
<proteinExistence type="predicted"/>
<name>A0A6J6BYF2_9ZZZZ</name>
<dbReference type="EMBL" id="CAEZSR010000010">
    <property type="protein sequence ID" value="CAB4543855.1"/>
    <property type="molecule type" value="Genomic_DNA"/>
</dbReference>
<sequence>MLLTFAELEFLLSLGDDGTEPPLLDLLEHPAGQRVSRDALVAAGLASLVARGICRVVEHGEEGGHEGDDPQSEVVELDAELIALHVAVHGATTAIRVDTVGPERSASWVLLVGAGRAAFTATGPGVYAAVVMPGDAELRQQVVSLVRSALIDDPSAGVAISRRNLIDDVPLPDASPMRMPFRTNAELGGPDASAEVRERAVIDLVDALFIRDHPSRG</sequence>
<reference evidence="1" key="1">
    <citation type="submission" date="2020-05" db="EMBL/GenBank/DDBJ databases">
        <authorList>
            <person name="Chiriac C."/>
            <person name="Salcher M."/>
            <person name="Ghai R."/>
            <person name="Kavagutti S V."/>
        </authorList>
    </citation>
    <scope>NUCLEOTIDE SEQUENCE</scope>
</reference>
<evidence type="ECO:0000313" key="1">
    <source>
        <dbReference type="EMBL" id="CAB4543855.1"/>
    </source>
</evidence>
<organism evidence="1">
    <name type="scientific">freshwater metagenome</name>
    <dbReference type="NCBI Taxonomy" id="449393"/>
    <lineage>
        <taxon>unclassified sequences</taxon>
        <taxon>metagenomes</taxon>
        <taxon>ecological metagenomes</taxon>
    </lineage>
</organism>
<accession>A0A6J6BYF2</accession>
<protein>
    <submittedName>
        <fullName evidence="1">Unannotated protein</fullName>
    </submittedName>
</protein>
<gene>
    <name evidence="1" type="ORF">UFOPK1493_00502</name>
</gene>